<proteinExistence type="predicted"/>
<name>A0ABR7VEM1_9FLAO</name>
<evidence type="ECO:0000313" key="2">
    <source>
        <dbReference type="Proteomes" id="UP000598350"/>
    </source>
</evidence>
<dbReference type="RefSeq" id="WP_188314936.1">
    <property type="nucleotide sequence ID" value="NZ_JABTCG010000005.1"/>
</dbReference>
<comment type="caution">
    <text evidence="1">The sequence shown here is derived from an EMBL/GenBank/DDBJ whole genome shotgun (WGS) entry which is preliminary data.</text>
</comment>
<organism evidence="1 2">
    <name type="scientific">Maribacter arenosus</name>
    <dbReference type="NCBI Taxonomy" id="1854708"/>
    <lineage>
        <taxon>Bacteria</taxon>
        <taxon>Pseudomonadati</taxon>
        <taxon>Bacteroidota</taxon>
        <taxon>Flavobacteriia</taxon>
        <taxon>Flavobacteriales</taxon>
        <taxon>Flavobacteriaceae</taxon>
        <taxon>Maribacter</taxon>
    </lineage>
</organism>
<reference evidence="1 2" key="1">
    <citation type="submission" date="2020-05" db="EMBL/GenBank/DDBJ databases">
        <title>The draft genome sequence of Maribacter arenosus CAU 1321.</title>
        <authorList>
            <person name="Mu L."/>
        </authorList>
    </citation>
    <scope>NUCLEOTIDE SEQUENCE [LARGE SCALE GENOMIC DNA]</scope>
    <source>
        <strain evidence="1 2">CAU 1321</strain>
    </source>
</reference>
<evidence type="ECO:0000313" key="1">
    <source>
        <dbReference type="EMBL" id="MBD0851808.1"/>
    </source>
</evidence>
<accession>A0ABR7VEM1</accession>
<dbReference type="EMBL" id="JABTCG010000005">
    <property type="protein sequence ID" value="MBD0851808.1"/>
    <property type="molecule type" value="Genomic_DNA"/>
</dbReference>
<keyword evidence="2" id="KW-1185">Reference proteome</keyword>
<sequence>MLSRVIPPDDSNKTQDIVSSSLLDFDLPNLILVSARPLSGDKGVLLHLRETEGDHAILDVPRLLEQTGAVKAVETNVLGEEIKELTKPILIEHFETKFLLLKML</sequence>
<gene>
    <name evidence="1" type="ORF">HPE63_14090</name>
</gene>
<dbReference type="Proteomes" id="UP000598350">
    <property type="component" value="Unassembled WGS sequence"/>
</dbReference>
<protein>
    <submittedName>
        <fullName evidence="1">Uncharacterized protein</fullName>
    </submittedName>
</protein>